<comment type="caution">
    <text evidence="1">The sequence shown here is derived from an EMBL/GenBank/DDBJ whole genome shotgun (WGS) entry which is preliminary data.</text>
</comment>
<dbReference type="InterPro" id="IPR046342">
    <property type="entry name" value="CBS_dom_sf"/>
</dbReference>
<name>A0A432Z7P5_9GAMM</name>
<gene>
    <name evidence="1" type="ORF">CWI80_00650</name>
</gene>
<sequence length="195" mass="21559">MAGFHALQWHHATTADATLEPSQPIEQLSWHAPAELVMESFHDHVTLFPESTRLPEAEQRFERTDTRYAGVLNANQQLSGMLLARELHSRQSGALSTALQVPWSQVEVKHLMEPIERLPVLDRGQLRQAKIGDIAATMQAAGKNFVVIEANGAIVGFISSLRILAATGESVRLYPKATTFVEVFTALKHPEITDS</sequence>
<dbReference type="EMBL" id="PIQE01000001">
    <property type="protein sequence ID" value="RUO73907.1"/>
    <property type="molecule type" value="Genomic_DNA"/>
</dbReference>
<evidence type="ECO:0008006" key="3">
    <source>
        <dbReference type="Google" id="ProtNLM"/>
    </source>
</evidence>
<evidence type="ECO:0000313" key="2">
    <source>
        <dbReference type="Proteomes" id="UP000287022"/>
    </source>
</evidence>
<organism evidence="1 2">
    <name type="scientific">Pseudidiomarina sediminum</name>
    <dbReference type="NCBI Taxonomy" id="431675"/>
    <lineage>
        <taxon>Bacteria</taxon>
        <taxon>Pseudomonadati</taxon>
        <taxon>Pseudomonadota</taxon>
        <taxon>Gammaproteobacteria</taxon>
        <taxon>Alteromonadales</taxon>
        <taxon>Idiomarinaceae</taxon>
        <taxon>Pseudidiomarina</taxon>
    </lineage>
</organism>
<accession>A0A432Z7P5</accession>
<dbReference type="Proteomes" id="UP000287022">
    <property type="component" value="Unassembled WGS sequence"/>
</dbReference>
<dbReference type="RefSeq" id="WP_051207190.1">
    <property type="nucleotide sequence ID" value="NZ_PIQE01000001.1"/>
</dbReference>
<protein>
    <recommendedName>
        <fullName evidence="3">CBS domain-containing protein</fullName>
    </recommendedName>
</protein>
<dbReference type="SUPFAM" id="SSF54631">
    <property type="entry name" value="CBS-domain pair"/>
    <property type="match status" value="1"/>
</dbReference>
<evidence type="ECO:0000313" key="1">
    <source>
        <dbReference type="EMBL" id="RUO73907.1"/>
    </source>
</evidence>
<dbReference type="Gene3D" id="3.10.580.10">
    <property type="entry name" value="CBS-domain"/>
    <property type="match status" value="1"/>
</dbReference>
<proteinExistence type="predicted"/>
<dbReference type="STRING" id="1122124.GCA_000423165_01265"/>
<dbReference type="AlphaFoldDB" id="A0A432Z7P5"/>
<reference evidence="2" key="1">
    <citation type="journal article" date="2018" name="Front. Microbiol.">
        <title>Genome-Based Analysis Reveals the Taxonomy and Diversity of the Family Idiomarinaceae.</title>
        <authorList>
            <person name="Liu Y."/>
            <person name="Lai Q."/>
            <person name="Shao Z."/>
        </authorList>
    </citation>
    <scope>NUCLEOTIDE SEQUENCE [LARGE SCALE GENOMIC DNA]</scope>
    <source>
        <strain evidence="2">c121</strain>
    </source>
</reference>
<keyword evidence="2" id="KW-1185">Reference proteome</keyword>